<proteinExistence type="predicted"/>
<organism evidence="1">
    <name type="scientific">Halomonas sp. RT37</name>
    <dbReference type="NCBI Taxonomy" id="2950872"/>
    <lineage>
        <taxon>Bacteria</taxon>
        <taxon>Pseudomonadati</taxon>
        <taxon>Pseudomonadota</taxon>
        <taxon>Gammaproteobacteria</taxon>
        <taxon>Oceanospirillales</taxon>
        <taxon>Halomonadaceae</taxon>
        <taxon>Halomonas</taxon>
    </lineage>
</organism>
<reference evidence="1" key="1">
    <citation type="submission" date="2022-06" db="EMBL/GenBank/DDBJ databases">
        <title>A novel DMS-producing enzyme.</title>
        <authorList>
            <person name="Zhang Y."/>
        </authorList>
    </citation>
    <scope>NUCLEOTIDE SEQUENCE</scope>
    <source>
        <strain evidence="1">RT37</strain>
    </source>
</reference>
<dbReference type="RefSeq" id="WP_348826660.1">
    <property type="nucleotide sequence ID" value="NZ_CP098827.1"/>
</dbReference>
<protein>
    <submittedName>
        <fullName evidence="1">Phage tail assembly chaperone family protein, TAC</fullName>
    </submittedName>
</protein>
<gene>
    <name evidence="1" type="ORF">NFG58_12840</name>
</gene>
<dbReference type="InterPro" id="IPR024410">
    <property type="entry name" value="Phage_TAC_12"/>
</dbReference>
<evidence type="ECO:0000313" key="1">
    <source>
        <dbReference type="EMBL" id="XBO69513.1"/>
    </source>
</evidence>
<accession>A0AAU7KEB2</accession>
<sequence length="129" mass="13644">MKLSLDSLQEMGAFAPVDLAEETVTWRQDGEDVSATVFIKPLSYITAVSEMVASRENTDALAARIAASICDEAGEPVFSVGDITGESDPERGPLNHSLTMALLEVIGRANGLGKNKSRSVTKKKSGTSS</sequence>
<name>A0AAU7KEB2_9GAMM</name>
<dbReference type="EMBL" id="CP098827">
    <property type="protein sequence ID" value="XBO69513.1"/>
    <property type="molecule type" value="Genomic_DNA"/>
</dbReference>
<dbReference type="Pfam" id="PF16459">
    <property type="entry name" value="Phage_TAC_13"/>
    <property type="match status" value="1"/>
</dbReference>
<dbReference type="AlphaFoldDB" id="A0AAU7KEB2"/>